<dbReference type="EMBL" id="LAZR01063243">
    <property type="protein sequence ID" value="KKK59880.1"/>
    <property type="molecule type" value="Genomic_DNA"/>
</dbReference>
<name>A0A0F8XG01_9ZZZZ</name>
<sequence>MNKQIEILKDFIISMSGAPEDKAEEKAEALALWTKHGSAETARRTGMTVILRIGLPISIIPSPDKTQPSRYTPRAYSTATDIFHHAHPDGRQCLLLHRRS</sequence>
<proteinExistence type="predicted"/>
<gene>
    <name evidence="1" type="ORF">LCGC14_3029920</name>
</gene>
<evidence type="ECO:0000313" key="1">
    <source>
        <dbReference type="EMBL" id="KKK59880.1"/>
    </source>
</evidence>
<reference evidence="1" key="1">
    <citation type="journal article" date="2015" name="Nature">
        <title>Complex archaea that bridge the gap between prokaryotes and eukaryotes.</title>
        <authorList>
            <person name="Spang A."/>
            <person name="Saw J.H."/>
            <person name="Jorgensen S.L."/>
            <person name="Zaremba-Niedzwiedzka K."/>
            <person name="Martijn J."/>
            <person name="Lind A.E."/>
            <person name="van Eijk R."/>
            <person name="Schleper C."/>
            <person name="Guy L."/>
            <person name="Ettema T.J."/>
        </authorList>
    </citation>
    <scope>NUCLEOTIDE SEQUENCE</scope>
</reference>
<organism evidence="1">
    <name type="scientific">marine sediment metagenome</name>
    <dbReference type="NCBI Taxonomy" id="412755"/>
    <lineage>
        <taxon>unclassified sequences</taxon>
        <taxon>metagenomes</taxon>
        <taxon>ecological metagenomes</taxon>
    </lineage>
</organism>
<dbReference type="AlphaFoldDB" id="A0A0F8XG01"/>
<accession>A0A0F8XG01</accession>
<comment type="caution">
    <text evidence="1">The sequence shown here is derived from an EMBL/GenBank/DDBJ whole genome shotgun (WGS) entry which is preliminary data.</text>
</comment>
<protein>
    <submittedName>
        <fullName evidence="1">Uncharacterized protein</fullName>
    </submittedName>
</protein>